<dbReference type="Pfam" id="PF17773">
    <property type="entry name" value="UPF0176_N"/>
    <property type="match status" value="1"/>
</dbReference>
<keyword evidence="7" id="KW-1185">Reference proteome</keyword>
<dbReference type="EMBL" id="PDUD01000057">
    <property type="protein sequence ID" value="PHN01322.1"/>
    <property type="molecule type" value="Genomic_DNA"/>
</dbReference>
<dbReference type="Pfam" id="PF00581">
    <property type="entry name" value="Rhodanese"/>
    <property type="match status" value="1"/>
</dbReference>
<dbReference type="SUPFAM" id="SSF52821">
    <property type="entry name" value="Rhodanese/Cell cycle control phosphatase"/>
    <property type="match status" value="1"/>
</dbReference>
<name>A0A2D0MYF5_FLAN2</name>
<dbReference type="InterPro" id="IPR022111">
    <property type="entry name" value="Rhodanese_C"/>
</dbReference>
<dbReference type="Proteomes" id="UP000223913">
    <property type="component" value="Unassembled WGS sequence"/>
</dbReference>
<evidence type="ECO:0000256" key="3">
    <source>
        <dbReference type="ARBA" id="ARBA00045625"/>
    </source>
</evidence>
<sequence length="350" mass="40435">MTKKRLRNIVNKDELKRRMEESTEPRTTLSFYQYHHIEDPKAFRDQLFLDWSELGVFGRIYVADEGINGQISLPSRNLKAFKEAMYSVPFLNGIRLNIAVDDDGKSFYKLTIKVRTKIVADGLDDESFDVTKRGKHLDAQSVNQLLDEDETIIVDMRNHYESEVGHFEGAICPDVETFREALPLVEDMLEQEKDKNIIMYCTGGIRCEKASAYYLHKGFKNVYMIDGGIIEYTRQCREQGLPIKYKGKNFVFDERLGERITEEVISRCHQCGEACDTHVNCINDACHILFIQCESCAEQYHQCCSEKCSDFIQLPKEEQLKLRPTMQFNGSKFGKGRYKAFRTSGDLMLG</sequence>
<dbReference type="InterPro" id="IPR040503">
    <property type="entry name" value="TRHO_N"/>
</dbReference>
<reference evidence="6 7" key="1">
    <citation type="submission" date="2017-10" db="EMBL/GenBank/DDBJ databases">
        <title>The draft genome sequence of Lewinella nigricans NBRC 102662.</title>
        <authorList>
            <person name="Wang K."/>
        </authorList>
    </citation>
    <scope>NUCLEOTIDE SEQUENCE [LARGE SCALE GENOMIC DNA]</scope>
    <source>
        <strain evidence="6 7">NBRC 102662</strain>
    </source>
</reference>
<comment type="caution">
    <text evidence="6">The sequence shown here is derived from an EMBL/GenBank/DDBJ whole genome shotgun (WGS) entry which is preliminary data.</text>
</comment>
<dbReference type="Gene3D" id="3.30.70.100">
    <property type="match status" value="1"/>
</dbReference>
<keyword evidence="1 4" id="KW-0819">tRNA processing</keyword>
<accession>A0A2D0MYF5</accession>
<dbReference type="RefSeq" id="WP_099155295.1">
    <property type="nucleotide sequence ID" value="NZ_PDUD01000057.1"/>
</dbReference>
<dbReference type="HAMAP" id="MF_00469">
    <property type="entry name" value="TrhO"/>
    <property type="match status" value="1"/>
</dbReference>
<dbReference type="NCBIfam" id="NF001135">
    <property type="entry name" value="PRK00142.1-3"/>
    <property type="match status" value="1"/>
</dbReference>
<dbReference type="PANTHER" id="PTHR43846:SF1">
    <property type="entry name" value="TRNA URIDINE(34) HYDROXYLASE"/>
    <property type="match status" value="1"/>
</dbReference>
<proteinExistence type="inferred from homology"/>
<comment type="similarity">
    <text evidence="4">Belongs to the TrhO family.</text>
</comment>
<evidence type="ECO:0000256" key="4">
    <source>
        <dbReference type="HAMAP-Rule" id="MF_00469"/>
    </source>
</evidence>
<dbReference type="InterPro" id="IPR020936">
    <property type="entry name" value="TrhO"/>
</dbReference>
<dbReference type="InterPro" id="IPR036873">
    <property type="entry name" value="Rhodanese-like_dom_sf"/>
</dbReference>
<protein>
    <recommendedName>
        <fullName evidence="4">tRNA uridine(34) hydroxylase</fullName>
        <ecNumber evidence="4">1.14.-.-</ecNumber>
    </recommendedName>
    <alternativeName>
        <fullName evidence="4">tRNA hydroxylation protein O</fullName>
    </alternativeName>
</protein>
<dbReference type="SMART" id="SM00450">
    <property type="entry name" value="RHOD"/>
    <property type="match status" value="1"/>
</dbReference>
<dbReference type="PANTHER" id="PTHR43846">
    <property type="entry name" value="UPF0176 PROTEIN YCEA"/>
    <property type="match status" value="1"/>
</dbReference>
<evidence type="ECO:0000313" key="7">
    <source>
        <dbReference type="Proteomes" id="UP000223913"/>
    </source>
</evidence>
<dbReference type="AlphaFoldDB" id="A0A2D0MYF5"/>
<dbReference type="GO" id="GO:0016705">
    <property type="term" value="F:oxidoreductase activity, acting on paired donors, with incorporation or reduction of molecular oxygen"/>
    <property type="evidence" value="ECO:0007669"/>
    <property type="project" value="UniProtKB-UniRule"/>
</dbReference>
<dbReference type="CDD" id="cd01518">
    <property type="entry name" value="RHOD_YceA"/>
    <property type="match status" value="1"/>
</dbReference>
<dbReference type="Pfam" id="PF12368">
    <property type="entry name" value="Rhodanese_C"/>
    <property type="match status" value="1"/>
</dbReference>
<gene>
    <name evidence="4" type="primary">trhO</name>
    <name evidence="6" type="ORF">CRP01_37825</name>
</gene>
<organism evidence="6 7">
    <name type="scientific">Flavilitoribacter nigricans (strain ATCC 23147 / DSM 23189 / NBRC 102662 / NCIMB 1420 / SS-2)</name>
    <name type="common">Lewinella nigricans</name>
    <dbReference type="NCBI Taxonomy" id="1122177"/>
    <lineage>
        <taxon>Bacteria</taxon>
        <taxon>Pseudomonadati</taxon>
        <taxon>Bacteroidota</taxon>
        <taxon>Saprospiria</taxon>
        <taxon>Saprospirales</taxon>
        <taxon>Lewinellaceae</taxon>
        <taxon>Flavilitoribacter</taxon>
    </lineage>
</organism>
<dbReference type="OrthoDB" id="9778326at2"/>
<feature type="domain" description="Rhodanese" evidence="5">
    <location>
        <begin position="147"/>
        <end position="241"/>
    </location>
</feature>
<keyword evidence="2 4" id="KW-0560">Oxidoreductase</keyword>
<comment type="catalytic activity">
    <reaction evidence="4">
        <text>uridine(34) in tRNA + AH2 + O2 = 5-hydroxyuridine(34) in tRNA + A + H2O</text>
        <dbReference type="Rhea" id="RHEA:64224"/>
        <dbReference type="Rhea" id="RHEA-COMP:11727"/>
        <dbReference type="Rhea" id="RHEA-COMP:13381"/>
        <dbReference type="ChEBI" id="CHEBI:13193"/>
        <dbReference type="ChEBI" id="CHEBI:15377"/>
        <dbReference type="ChEBI" id="CHEBI:15379"/>
        <dbReference type="ChEBI" id="CHEBI:17499"/>
        <dbReference type="ChEBI" id="CHEBI:65315"/>
        <dbReference type="ChEBI" id="CHEBI:136877"/>
    </reaction>
</comment>
<dbReference type="Gene3D" id="3.40.250.10">
    <property type="entry name" value="Rhodanese-like domain"/>
    <property type="match status" value="1"/>
</dbReference>
<evidence type="ECO:0000313" key="6">
    <source>
        <dbReference type="EMBL" id="PHN01322.1"/>
    </source>
</evidence>
<evidence type="ECO:0000259" key="5">
    <source>
        <dbReference type="PROSITE" id="PS50206"/>
    </source>
</evidence>
<dbReference type="GO" id="GO:0006400">
    <property type="term" value="P:tRNA modification"/>
    <property type="evidence" value="ECO:0007669"/>
    <property type="project" value="UniProtKB-UniRule"/>
</dbReference>
<dbReference type="EC" id="1.14.-.-" evidence="4"/>
<dbReference type="NCBIfam" id="NF001133">
    <property type="entry name" value="PRK00142.1-1"/>
    <property type="match status" value="1"/>
</dbReference>
<comment type="function">
    <text evidence="3">Catalyzes oxygen-dependent 5-hydroxyuridine (ho5U) modification at position 34 in tRNAs, the first step in 5-carboxymethoxyuridine (cmo5U) biosynthesis. May be part of an alternate pathway, which is able to bypass cmo5U biogenesis in a subset of tRNAs under aerobic conditions.</text>
</comment>
<dbReference type="PROSITE" id="PS50206">
    <property type="entry name" value="RHODANESE_3"/>
    <property type="match status" value="1"/>
</dbReference>
<dbReference type="InterPro" id="IPR001763">
    <property type="entry name" value="Rhodanese-like_dom"/>
</dbReference>
<evidence type="ECO:0000256" key="1">
    <source>
        <dbReference type="ARBA" id="ARBA00022694"/>
    </source>
</evidence>
<evidence type="ECO:0000256" key="2">
    <source>
        <dbReference type="ARBA" id="ARBA00023002"/>
    </source>
</evidence>